<dbReference type="Pfam" id="PF08276">
    <property type="entry name" value="PAN_2"/>
    <property type="match status" value="1"/>
</dbReference>
<evidence type="ECO:0000256" key="2">
    <source>
        <dbReference type="ARBA" id="ARBA00023157"/>
    </source>
</evidence>
<dbReference type="InterPro" id="IPR000858">
    <property type="entry name" value="S_locus_glycoprot_dom"/>
</dbReference>
<dbReference type="GO" id="GO:0048544">
    <property type="term" value="P:recognition of pollen"/>
    <property type="evidence" value="ECO:0007669"/>
    <property type="project" value="InterPro"/>
</dbReference>
<keyword evidence="3" id="KW-1133">Transmembrane helix</keyword>
<dbReference type="CDD" id="cd01098">
    <property type="entry name" value="PAN_AP_plant"/>
    <property type="match status" value="1"/>
</dbReference>
<evidence type="ECO:0000259" key="4">
    <source>
        <dbReference type="PROSITE" id="PS50948"/>
    </source>
</evidence>
<feature type="domain" description="Apple" evidence="4">
    <location>
        <begin position="95"/>
        <end position="178"/>
    </location>
</feature>
<evidence type="ECO:0000256" key="3">
    <source>
        <dbReference type="SAM" id="Phobius"/>
    </source>
</evidence>
<dbReference type="Pfam" id="PF00954">
    <property type="entry name" value="S_locus_glycop"/>
    <property type="match status" value="1"/>
</dbReference>
<dbReference type="AlphaFoldDB" id="A0AA88W882"/>
<name>A0AA88W882_9ASTE</name>
<dbReference type="PROSITE" id="PS50948">
    <property type="entry name" value="PAN"/>
    <property type="match status" value="1"/>
</dbReference>
<dbReference type="Gene3D" id="3.50.4.10">
    <property type="entry name" value="Hepatocyte Growth Factor"/>
    <property type="match status" value="1"/>
</dbReference>
<gene>
    <name evidence="5" type="ORF">RJ639_046808</name>
</gene>
<keyword evidence="6" id="KW-1185">Reference proteome</keyword>
<proteinExistence type="predicted"/>
<comment type="caution">
    <text evidence="5">The sequence shown here is derived from an EMBL/GenBank/DDBJ whole genome shotgun (WGS) entry which is preliminary data.</text>
</comment>
<protein>
    <recommendedName>
        <fullName evidence="4">Apple domain-containing protein</fullName>
    </recommendedName>
</protein>
<dbReference type="SMART" id="SM00473">
    <property type="entry name" value="PAN_AP"/>
    <property type="match status" value="1"/>
</dbReference>
<organism evidence="5 6">
    <name type="scientific">Escallonia herrerae</name>
    <dbReference type="NCBI Taxonomy" id="1293975"/>
    <lineage>
        <taxon>Eukaryota</taxon>
        <taxon>Viridiplantae</taxon>
        <taxon>Streptophyta</taxon>
        <taxon>Embryophyta</taxon>
        <taxon>Tracheophyta</taxon>
        <taxon>Spermatophyta</taxon>
        <taxon>Magnoliopsida</taxon>
        <taxon>eudicotyledons</taxon>
        <taxon>Gunneridae</taxon>
        <taxon>Pentapetalae</taxon>
        <taxon>asterids</taxon>
        <taxon>campanulids</taxon>
        <taxon>Escalloniales</taxon>
        <taxon>Escalloniaceae</taxon>
        <taxon>Escallonia</taxon>
    </lineage>
</organism>
<keyword evidence="2" id="KW-1015">Disulfide bond</keyword>
<accession>A0AA88W882</accession>
<dbReference type="Proteomes" id="UP001188597">
    <property type="component" value="Unassembled WGS sequence"/>
</dbReference>
<feature type="transmembrane region" description="Helical" evidence="3">
    <location>
        <begin position="196"/>
        <end position="214"/>
    </location>
</feature>
<reference evidence="5" key="1">
    <citation type="submission" date="2022-12" db="EMBL/GenBank/DDBJ databases">
        <title>Draft genome assemblies for two species of Escallonia (Escalloniales).</title>
        <authorList>
            <person name="Chanderbali A."/>
            <person name="Dervinis C."/>
            <person name="Anghel I."/>
            <person name="Soltis D."/>
            <person name="Soltis P."/>
            <person name="Zapata F."/>
        </authorList>
    </citation>
    <scope>NUCLEOTIDE SEQUENCE</scope>
    <source>
        <strain evidence="5">UCBG64.0493</strain>
        <tissue evidence="5">Leaf</tissue>
    </source>
</reference>
<dbReference type="InterPro" id="IPR003609">
    <property type="entry name" value="Pan_app"/>
</dbReference>
<dbReference type="PANTHER" id="PTHR32444">
    <property type="entry name" value="BULB-TYPE LECTIN DOMAIN-CONTAINING PROTEIN"/>
    <property type="match status" value="1"/>
</dbReference>
<keyword evidence="3" id="KW-0812">Transmembrane</keyword>
<sequence>MIEFSDNSIITRLTVNESGVIQRSVLNEGSSDWTVMYTSPNNMCDDYGRCGANGICRIYGKTICDCLQGFIPKSQTQWAVLDWSSGCVRRTLLDCQKGEGFVKLKNVKLPDLLEFSLHKNMNLKQCQAECLKNCSCTAFANSDVREGQSGCLMWFSDLIDIREFSEQDSEQDLFVRMPASELDHIPKVKRLVLKSVIPTVSGILILSLLTWCIISRRKSKGGENLSTLVLLIFHQPGLPLLDLFRISES</sequence>
<dbReference type="PANTHER" id="PTHR32444:SF118">
    <property type="entry name" value="OS09G0551150 PROTEIN"/>
    <property type="match status" value="1"/>
</dbReference>
<keyword evidence="1" id="KW-0732">Signal</keyword>
<keyword evidence="3" id="KW-0472">Membrane</keyword>
<evidence type="ECO:0000256" key="1">
    <source>
        <dbReference type="ARBA" id="ARBA00022729"/>
    </source>
</evidence>
<evidence type="ECO:0000313" key="5">
    <source>
        <dbReference type="EMBL" id="KAK3021400.1"/>
    </source>
</evidence>
<evidence type="ECO:0000313" key="6">
    <source>
        <dbReference type="Proteomes" id="UP001188597"/>
    </source>
</evidence>
<dbReference type="EMBL" id="JAVXUP010000761">
    <property type="protein sequence ID" value="KAK3021400.1"/>
    <property type="molecule type" value="Genomic_DNA"/>
</dbReference>